<feature type="transmembrane region" description="Helical" evidence="1">
    <location>
        <begin position="323"/>
        <end position="344"/>
    </location>
</feature>
<sequence length="545" mass="59647">MSNTWKLMKLMVKMQLSFAHRSTAEKTGYLILAVIMIPFGLLILTLLNELIAAMYAAFSPTGDEAVILGVLFVLMIVFYCFISIGTVLSSFYFAEDVESFVPLPFHPYQIAAGKAAVPFLSLYGVNAVILLPGLAFYGLHSGAGLLYYSSALLVWLLLPVLPFVLTAIAIMFMMRFVNISKNKDRSKVIAGLLGFGFVIGINVVIRLEGGSQNMYQLAAEQGDLLGLVTKFFPTAYISSSALAAPASIQGILFLVLMTALSAGGIALFFTIGQKLYFKGVLGLSGGKRNTFTEDTVEAYVKKKPLIYSLFRKEVLLILRTPTFFTQVFVQSLILPVLAIVLIIMEMDGPLGGAGTQLAEMNGKFVILASVGLSVVVFGSNPASISSISRDGKSWFNHLYLPIPPSKVIMSKMLTAYLLNAISLVILSAAALWVIKIPLSIWTAWFILSLLISWIASAAGVMVDLYSPKLDWTDEREVFKGRFIGIVPLAIEALVFGVILVIVWNINSLQGLWPVTGALLIIFLLLVFLMQTAMKKLTERRYHNLL</sequence>
<dbReference type="RefSeq" id="WP_206936019.1">
    <property type="nucleotide sequence ID" value="NZ_JAEKJY010000008.1"/>
</dbReference>
<keyword evidence="3" id="KW-1185">Reference proteome</keyword>
<dbReference type="InterPro" id="IPR031599">
    <property type="entry name" value="ABC_tran_2"/>
</dbReference>
<evidence type="ECO:0000313" key="2">
    <source>
        <dbReference type="EMBL" id="MBN8237217.1"/>
    </source>
</evidence>
<dbReference type="Proteomes" id="UP000663970">
    <property type="component" value="Unassembled WGS sequence"/>
</dbReference>
<feature type="transmembrane region" description="Helical" evidence="1">
    <location>
        <begin position="248"/>
        <end position="269"/>
    </location>
</feature>
<dbReference type="EMBL" id="JAEKJY010000008">
    <property type="protein sequence ID" value="MBN8237217.1"/>
    <property type="molecule type" value="Genomic_DNA"/>
</dbReference>
<reference evidence="2 3" key="1">
    <citation type="submission" date="2020-12" db="EMBL/GenBank/DDBJ databases">
        <title>Oil enriched cultivation method for isolating marine PHA-producing bacteria.</title>
        <authorList>
            <person name="Zheng W."/>
            <person name="Yu S."/>
            <person name="Huang Y."/>
        </authorList>
    </citation>
    <scope>NUCLEOTIDE SEQUENCE [LARGE SCALE GENOMIC DNA]</scope>
    <source>
        <strain evidence="2 3">SY-2-6</strain>
    </source>
</reference>
<dbReference type="Pfam" id="PF16949">
    <property type="entry name" value="ABC_tran_2"/>
    <property type="match status" value="1"/>
</dbReference>
<keyword evidence="1" id="KW-0472">Membrane</keyword>
<feature type="transmembrane region" description="Helical" evidence="1">
    <location>
        <begin position="145"/>
        <end position="176"/>
    </location>
</feature>
<proteinExistence type="predicted"/>
<feature type="transmembrane region" description="Helical" evidence="1">
    <location>
        <begin position="115"/>
        <end position="139"/>
    </location>
</feature>
<organism evidence="2 3">
    <name type="scientific">Halobacillus kuroshimensis</name>
    <dbReference type="NCBI Taxonomy" id="302481"/>
    <lineage>
        <taxon>Bacteria</taxon>
        <taxon>Bacillati</taxon>
        <taxon>Bacillota</taxon>
        <taxon>Bacilli</taxon>
        <taxon>Bacillales</taxon>
        <taxon>Bacillaceae</taxon>
        <taxon>Halobacillus</taxon>
    </lineage>
</organism>
<feature type="transmembrane region" description="Helical" evidence="1">
    <location>
        <begin position="440"/>
        <end position="462"/>
    </location>
</feature>
<evidence type="ECO:0000313" key="3">
    <source>
        <dbReference type="Proteomes" id="UP000663970"/>
    </source>
</evidence>
<feature type="transmembrane region" description="Helical" evidence="1">
    <location>
        <begin position="29"/>
        <end position="47"/>
    </location>
</feature>
<feature type="transmembrane region" description="Helical" evidence="1">
    <location>
        <begin position="188"/>
        <end position="207"/>
    </location>
</feature>
<comment type="caution">
    <text evidence="2">The sequence shown here is derived from an EMBL/GenBank/DDBJ whole genome shotgun (WGS) entry which is preliminary data.</text>
</comment>
<keyword evidence="1" id="KW-0812">Transmembrane</keyword>
<feature type="transmembrane region" description="Helical" evidence="1">
    <location>
        <begin position="482"/>
        <end position="505"/>
    </location>
</feature>
<feature type="transmembrane region" description="Helical" evidence="1">
    <location>
        <begin position="67"/>
        <end position="94"/>
    </location>
</feature>
<name>A0ABS3E0V0_9BACI</name>
<feature type="transmembrane region" description="Helical" evidence="1">
    <location>
        <begin position="413"/>
        <end position="434"/>
    </location>
</feature>
<gene>
    <name evidence="2" type="ORF">JF544_18385</name>
</gene>
<keyword evidence="1" id="KW-1133">Transmembrane helix</keyword>
<evidence type="ECO:0000256" key="1">
    <source>
        <dbReference type="SAM" id="Phobius"/>
    </source>
</evidence>
<feature type="transmembrane region" description="Helical" evidence="1">
    <location>
        <begin position="364"/>
        <end position="384"/>
    </location>
</feature>
<protein>
    <submittedName>
        <fullName evidence="2">ABC transporter permease</fullName>
    </submittedName>
</protein>
<feature type="transmembrane region" description="Helical" evidence="1">
    <location>
        <begin position="511"/>
        <end position="529"/>
    </location>
</feature>
<accession>A0ABS3E0V0</accession>